<comment type="caution">
    <text evidence="5">The sequence shown here is derived from an EMBL/GenBank/DDBJ whole genome shotgun (WGS) entry which is preliminary data.</text>
</comment>
<reference evidence="6" key="1">
    <citation type="submission" date="2015-08" db="EMBL/GenBank/DDBJ databases">
        <title>Fjat-10028 dsm 16317.</title>
        <authorList>
            <person name="Liu B."/>
            <person name="Wang J."/>
            <person name="Zhu Y."/>
            <person name="Liu G."/>
            <person name="Chen Q."/>
            <person name="Chen Z."/>
            <person name="Lan J."/>
            <person name="Che J."/>
            <person name="Ge C."/>
            <person name="Shi H."/>
            <person name="Pan Z."/>
            <person name="Liu X."/>
        </authorList>
    </citation>
    <scope>NUCLEOTIDE SEQUENCE [LARGE SCALE GENOMIC DNA]</scope>
    <source>
        <strain evidence="6">DSM 16317</strain>
    </source>
</reference>
<dbReference type="InterPro" id="IPR010708">
    <property type="entry name" value="5'(3')-deoxyribonucleotidase"/>
</dbReference>
<dbReference type="SUPFAM" id="SSF56784">
    <property type="entry name" value="HAD-like"/>
    <property type="match status" value="1"/>
</dbReference>
<dbReference type="GeneID" id="301135863"/>
<dbReference type="STRING" id="263475.AMD00_07065"/>
<dbReference type="InterPro" id="IPR036412">
    <property type="entry name" value="HAD-like_sf"/>
</dbReference>
<dbReference type="PATRIC" id="fig|263475.3.peg.1866"/>
<proteinExistence type="inferred from homology"/>
<gene>
    <name evidence="5" type="ORF">AMD00_07065</name>
</gene>
<dbReference type="RefSeq" id="WP_053416333.1">
    <property type="nucleotide sequence ID" value="NZ_JBCMHV010000003.1"/>
</dbReference>
<feature type="active site" description="Nucleophile" evidence="4">
    <location>
        <position position="10"/>
    </location>
</feature>
<dbReference type="Pfam" id="PF06941">
    <property type="entry name" value="NT5C"/>
    <property type="match status" value="1"/>
</dbReference>
<dbReference type="EMBL" id="LILB01000001">
    <property type="protein sequence ID" value="KOO52159.1"/>
    <property type="molecule type" value="Genomic_DNA"/>
</dbReference>
<dbReference type="InterPro" id="IPR052419">
    <property type="entry name" value="5_3-deoxyribonucleotidase-like"/>
</dbReference>
<name>A0A0M0LM87_9BACL</name>
<protein>
    <recommendedName>
        <fullName evidence="3">Nucleotidase</fullName>
        <ecNumber evidence="3">3.1.3.-</ecNumber>
    </recommendedName>
</protein>
<evidence type="ECO:0000313" key="5">
    <source>
        <dbReference type="EMBL" id="KOO52159.1"/>
    </source>
</evidence>
<dbReference type="GO" id="GO:0009264">
    <property type="term" value="P:deoxyribonucleotide catabolic process"/>
    <property type="evidence" value="ECO:0007669"/>
    <property type="project" value="InterPro"/>
</dbReference>
<dbReference type="GO" id="GO:0008253">
    <property type="term" value="F:5'-nucleotidase activity"/>
    <property type="evidence" value="ECO:0007669"/>
    <property type="project" value="InterPro"/>
</dbReference>
<evidence type="ECO:0000256" key="3">
    <source>
        <dbReference type="PIRNR" id="PIRNR021362"/>
    </source>
</evidence>
<evidence type="ECO:0000256" key="4">
    <source>
        <dbReference type="PIRSR" id="PIRSR610708-1"/>
    </source>
</evidence>
<dbReference type="Proteomes" id="UP000036867">
    <property type="component" value="Unassembled WGS sequence"/>
</dbReference>
<dbReference type="PANTHER" id="PTHR35134:SF2">
    <property type="entry name" value="NUCLEOTIDASE YQFW-RELATED"/>
    <property type="match status" value="1"/>
</dbReference>
<keyword evidence="6" id="KW-1185">Reference proteome</keyword>
<accession>A0A0M0LM87</accession>
<evidence type="ECO:0000313" key="6">
    <source>
        <dbReference type="Proteomes" id="UP000036867"/>
    </source>
</evidence>
<dbReference type="PIRSF" id="PIRSF021362">
    <property type="entry name" value="UCP021362_HAD"/>
    <property type="match status" value="1"/>
</dbReference>
<dbReference type="OrthoDB" id="2471595at2"/>
<dbReference type="InterPro" id="IPR023214">
    <property type="entry name" value="HAD_sf"/>
</dbReference>
<evidence type="ECO:0000256" key="2">
    <source>
        <dbReference type="ARBA" id="ARBA00022801"/>
    </source>
</evidence>
<organism evidence="5 6">
    <name type="scientific">Viridibacillus arvi</name>
    <dbReference type="NCBI Taxonomy" id="263475"/>
    <lineage>
        <taxon>Bacteria</taxon>
        <taxon>Bacillati</taxon>
        <taxon>Bacillota</taxon>
        <taxon>Bacilli</taxon>
        <taxon>Bacillales</taxon>
        <taxon>Caryophanaceae</taxon>
        <taxon>Viridibacillus</taxon>
    </lineage>
</organism>
<keyword evidence="2 3" id="KW-0378">Hydrolase</keyword>
<feature type="active site" description="Proton donor" evidence="4">
    <location>
        <position position="12"/>
    </location>
</feature>
<dbReference type="EC" id="3.1.3.-" evidence="3"/>
<dbReference type="Gene3D" id="3.40.50.1000">
    <property type="entry name" value="HAD superfamily/HAD-like"/>
    <property type="match status" value="1"/>
</dbReference>
<sequence>MKKNYRFGIDIDGTVTTPESLLPHINKAFNVNLALSDITQYDLTAAFPVDSDEFFKWFRENEPEIYMASPIQQDAQAILSAWQKDVELYYITAREDNSTDVTYEWFKQFNVPYDKIDIVGPVNKAIKAREYDVHAFFEDKHANAVQLHEELDIPVLLFDAPYNREPIPNGVIRVSNWQEANHWIKKEFGI</sequence>
<dbReference type="AlphaFoldDB" id="A0A0M0LM87"/>
<comment type="similarity">
    <text evidence="1 3">Belongs to the 5'(3')-deoxyribonucleotidase family.</text>
</comment>
<evidence type="ECO:0000256" key="1">
    <source>
        <dbReference type="ARBA" id="ARBA00009589"/>
    </source>
</evidence>
<dbReference type="PANTHER" id="PTHR35134">
    <property type="entry name" value="NUCLEOTIDASE YQFW-RELATED"/>
    <property type="match status" value="1"/>
</dbReference>
<dbReference type="InterPro" id="IPR009206">
    <property type="entry name" value="Nucleotidase_putative"/>
</dbReference>